<dbReference type="GeneID" id="61227798"/>
<dbReference type="Gene3D" id="1.10.260.40">
    <property type="entry name" value="lambda repressor-like DNA-binding domains"/>
    <property type="match status" value="1"/>
</dbReference>
<dbReference type="Proteomes" id="UP000241440">
    <property type="component" value="Unassembled WGS sequence"/>
</dbReference>
<gene>
    <name evidence="3" type="ORF">C0W27_03200</name>
    <name evidence="2" type="ORF">C0W41_03765</name>
</gene>
<feature type="domain" description="HTH cro/C1-type" evidence="1">
    <location>
        <begin position="21"/>
        <end position="69"/>
    </location>
</feature>
<keyword evidence="4" id="KW-1185">Reference proteome</keyword>
<dbReference type="SUPFAM" id="SSF47413">
    <property type="entry name" value="lambda repressor-like DNA-binding domains"/>
    <property type="match status" value="1"/>
</dbReference>
<sequence length="119" mass="13629">MLYTEKDRQILHDTWMSYKAKMRITQIEMAKKLGLTQLEFSDILRGSKPIEQQFVNEFCGLLNVDPILILPSLREQMASGQSANSSIKNTFIFDGEITNVTYSGNQLIVEYEHKATPVQ</sequence>
<dbReference type="PROSITE" id="PS50943">
    <property type="entry name" value="HTH_CROC1"/>
    <property type="match status" value="1"/>
</dbReference>
<reference evidence="4 5" key="1">
    <citation type="submission" date="2018-01" db="EMBL/GenBank/DDBJ databases">
        <title>Whole genome sequencing of Histamine producing bacteria.</title>
        <authorList>
            <person name="Butler K."/>
        </authorList>
    </citation>
    <scope>NUCLEOTIDE SEQUENCE [LARGE SCALE GENOMIC DNA]</scope>
    <source>
        <strain evidence="2 5">A2-1</strain>
        <strain evidence="3 4">A6-1</strain>
    </source>
</reference>
<evidence type="ECO:0000313" key="3">
    <source>
        <dbReference type="EMBL" id="PSX12217.1"/>
    </source>
</evidence>
<accession>A0A0D8QVR1</accession>
<dbReference type="RefSeq" id="WP_045084134.1">
    <property type="nucleotide sequence ID" value="NZ_JZSN01000017.1"/>
</dbReference>
<comment type="caution">
    <text evidence="2">The sequence shown here is derived from an EMBL/GenBank/DDBJ whole genome shotgun (WGS) entry which is preliminary data.</text>
</comment>
<dbReference type="InterPro" id="IPR010982">
    <property type="entry name" value="Lambda_DNA-bd_dom_sf"/>
</dbReference>
<evidence type="ECO:0000259" key="1">
    <source>
        <dbReference type="PROSITE" id="PS50943"/>
    </source>
</evidence>
<protein>
    <submittedName>
        <fullName evidence="2">XRE family transcriptional regulator</fullName>
    </submittedName>
</protein>
<dbReference type="EMBL" id="PYOU01000002">
    <property type="protein sequence ID" value="PSX12217.1"/>
    <property type="molecule type" value="Genomic_DNA"/>
</dbReference>
<dbReference type="GO" id="GO:0003677">
    <property type="term" value="F:DNA binding"/>
    <property type="evidence" value="ECO:0007669"/>
    <property type="project" value="InterPro"/>
</dbReference>
<evidence type="ECO:0000313" key="2">
    <source>
        <dbReference type="EMBL" id="PSX09920.1"/>
    </source>
</evidence>
<proteinExistence type="predicted"/>
<dbReference type="Proteomes" id="UP000240989">
    <property type="component" value="Unassembled WGS sequence"/>
</dbReference>
<dbReference type="InterPro" id="IPR001387">
    <property type="entry name" value="Cro/C1-type_HTH"/>
</dbReference>
<evidence type="ECO:0000313" key="4">
    <source>
        <dbReference type="Proteomes" id="UP000240989"/>
    </source>
</evidence>
<dbReference type="EMBL" id="PYOY01000001">
    <property type="protein sequence ID" value="PSX09920.1"/>
    <property type="molecule type" value="Genomic_DNA"/>
</dbReference>
<evidence type="ECO:0000313" key="5">
    <source>
        <dbReference type="Proteomes" id="UP000241440"/>
    </source>
</evidence>
<organism evidence="2 5">
    <name type="scientific">Photobacterium angustum</name>
    <dbReference type="NCBI Taxonomy" id="661"/>
    <lineage>
        <taxon>Bacteria</taxon>
        <taxon>Pseudomonadati</taxon>
        <taxon>Pseudomonadota</taxon>
        <taxon>Gammaproteobacteria</taxon>
        <taxon>Vibrionales</taxon>
        <taxon>Vibrionaceae</taxon>
        <taxon>Photobacterium</taxon>
    </lineage>
</organism>
<name>A0A0D8QVR1_PHOAN</name>
<dbReference type="AlphaFoldDB" id="A0A0D8QVR1"/>